<feature type="domain" description="HTH luxR-type" evidence="5">
    <location>
        <begin position="143"/>
        <end position="208"/>
    </location>
</feature>
<dbReference type="InterPro" id="IPR001789">
    <property type="entry name" value="Sig_transdc_resp-reg_receiver"/>
</dbReference>
<dbReference type="SUPFAM" id="SSF52172">
    <property type="entry name" value="CheY-like"/>
    <property type="match status" value="1"/>
</dbReference>
<keyword evidence="4" id="KW-0597">Phosphoprotein</keyword>
<keyword evidence="2 7" id="KW-0238">DNA-binding</keyword>
<evidence type="ECO:0000256" key="3">
    <source>
        <dbReference type="ARBA" id="ARBA00023163"/>
    </source>
</evidence>
<dbReference type="Proteomes" id="UP000632454">
    <property type="component" value="Unassembled WGS sequence"/>
</dbReference>
<dbReference type="InterPro" id="IPR016032">
    <property type="entry name" value="Sig_transdc_resp-reg_C-effctor"/>
</dbReference>
<dbReference type="Gene3D" id="3.40.50.2300">
    <property type="match status" value="1"/>
</dbReference>
<dbReference type="PRINTS" id="PR00038">
    <property type="entry name" value="HTHLUXR"/>
</dbReference>
<dbReference type="PROSITE" id="PS50110">
    <property type="entry name" value="RESPONSE_REGULATORY"/>
    <property type="match status" value="1"/>
</dbReference>
<keyword evidence="3" id="KW-0804">Transcription</keyword>
<dbReference type="InterPro" id="IPR036388">
    <property type="entry name" value="WH-like_DNA-bd_sf"/>
</dbReference>
<reference evidence="8" key="1">
    <citation type="journal article" date="2019" name="Int. J. Syst. Evol. Microbiol.">
        <title>The Global Catalogue of Microorganisms (GCM) 10K type strain sequencing project: providing services to taxonomists for standard genome sequencing and annotation.</title>
        <authorList>
            <consortium name="The Broad Institute Genomics Platform"/>
            <consortium name="The Broad Institute Genome Sequencing Center for Infectious Disease"/>
            <person name="Wu L."/>
            <person name="Ma J."/>
        </authorList>
    </citation>
    <scope>NUCLEOTIDE SEQUENCE [LARGE SCALE GENOMIC DNA]</scope>
    <source>
        <strain evidence="8">CCM 7855</strain>
    </source>
</reference>
<evidence type="ECO:0000259" key="5">
    <source>
        <dbReference type="PROSITE" id="PS50043"/>
    </source>
</evidence>
<dbReference type="CDD" id="cd06170">
    <property type="entry name" value="LuxR_C_like"/>
    <property type="match status" value="1"/>
</dbReference>
<dbReference type="PANTHER" id="PTHR44688:SF16">
    <property type="entry name" value="DNA-BINDING TRANSCRIPTIONAL ACTIVATOR DEVR_DOSR"/>
    <property type="match status" value="1"/>
</dbReference>
<dbReference type="PANTHER" id="PTHR44688">
    <property type="entry name" value="DNA-BINDING TRANSCRIPTIONAL ACTIVATOR DEVR_DOSR"/>
    <property type="match status" value="1"/>
</dbReference>
<accession>A0ABQ1U809</accession>
<organism evidence="7 8">
    <name type="scientific">Williamsia phyllosphaerae</name>
    <dbReference type="NCBI Taxonomy" id="885042"/>
    <lineage>
        <taxon>Bacteria</taxon>
        <taxon>Bacillati</taxon>
        <taxon>Actinomycetota</taxon>
        <taxon>Actinomycetes</taxon>
        <taxon>Mycobacteriales</taxon>
        <taxon>Nocardiaceae</taxon>
        <taxon>Williamsia</taxon>
    </lineage>
</organism>
<proteinExistence type="predicted"/>
<dbReference type="SMART" id="SM00421">
    <property type="entry name" value="HTH_LUXR"/>
    <property type="match status" value="1"/>
</dbReference>
<feature type="domain" description="Response regulatory" evidence="6">
    <location>
        <begin position="13"/>
        <end position="127"/>
    </location>
</feature>
<feature type="modified residue" description="4-aspartylphosphate" evidence="4">
    <location>
        <position position="62"/>
    </location>
</feature>
<dbReference type="SUPFAM" id="SSF46894">
    <property type="entry name" value="C-terminal effector domain of the bipartite response regulators"/>
    <property type="match status" value="1"/>
</dbReference>
<evidence type="ECO:0000256" key="2">
    <source>
        <dbReference type="ARBA" id="ARBA00023125"/>
    </source>
</evidence>
<evidence type="ECO:0000313" key="7">
    <source>
        <dbReference type="EMBL" id="GGF11437.1"/>
    </source>
</evidence>
<evidence type="ECO:0000256" key="4">
    <source>
        <dbReference type="PROSITE-ProRule" id="PRU00169"/>
    </source>
</evidence>
<evidence type="ECO:0000256" key="1">
    <source>
        <dbReference type="ARBA" id="ARBA00023015"/>
    </source>
</evidence>
<dbReference type="SMART" id="SM00448">
    <property type="entry name" value="REC"/>
    <property type="match status" value="1"/>
</dbReference>
<protein>
    <submittedName>
        <fullName evidence="7">DNA-binding response regulator</fullName>
    </submittedName>
</protein>
<dbReference type="GO" id="GO:0003677">
    <property type="term" value="F:DNA binding"/>
    <property type="evidence" value="ECO:0007669"/>
    <property type="project" value="UniProtKB-KW"/>
</dbReference>
<sequence>MSVVGVSAPQPATVYVVDDDPELCESVDWLLGSIGMSPTICHSADEFLSVYNGEHPACIVLDVRMPQMSGTRLQEKLNEFAPHVTIIFVSAHGDIRMSVSTLQAGALDFLEKPYAPQRLLEAVQRGVDLAGERFSAHTARATIASKVSLLTPRERQILSLVVEGLPSQNIARKLGMSVKTVDVHRARIKAKTDADSISTLVRDVLRFDVEVPVDTAP</sequence>
<dbReference type="EMBL" id="BMCS01000001">
    <property type="protein sequence ID" value="GGF11437.1"/>
    <property type="molecule type" value="Genomic_DNA"/>
</dbReference>
<name>A0ABQ1U809_9NOCA</name>
<dbReference type="PROSITE" id="PS00622">
    <property type="entry name" value="HTH_LUXR_1"/>
    <property type="match status" value="1"/>
</dbReference>
<gene>
    <name evidence="7" type="primary">bfiR</name>
    <name evidence="7" type="ORF">GCM10007298_04280</name>
</gene>
<evidence type="ECO:0000313" key="8">
    <source>
        <dbReference type="Proteomes" id="UP000632454"/>
    </source>
</evidence>
<keyword evidence="1" id="KW-0805">Transcription regulation</keyword>
<dbReference type="PROSITE" id="PS50043">
    <property type="entry name" value="HTH_LUXR_2"/>
    <property type="match status" value="1"/>
</dbReference>
<dbReference type="Pfam" id="PF00072">
    <property type="entry name" value="Response_reg"/>
    <property type="match status" value="1"/>
</dbReference>
<dbReference type="InterPro" id="IPR000792">
    <property type="entry name" value="Tscrpt_reg_LuxR_C"/>
</dbReference>
<dbReference type="InterPro" id="IPR011006">
    <property type="entry name" value="CheY-like_superfamily"/>
</dbReference>
<comment type="caution">
    <text evidence="7">The sequence shown here is derived from an EMBL/GenBank/DDBJ whole genome shotgun (WGS) entry which is preliminary data.</text>
</comment>
<dbReference type="Pfam" id="PF00196">
    <property type="entry name" value="GerE"/>
    <property type="match status" value="1"/>
</dbReference>
<evidence type="ECO:0000259" key="6">
    <source>
        <dbReference type="PROSITE" id="PS50110"/>
    </source>
</evidence>
<dbReference type="Gene3D" id="1.10.10.10">
    <property type="entry name" value="Winged helix-like DNA-binding domain superfamily/Winged helix DNA-binding domain"/>
    <property type="match status" value="1"/>
</dbReference>
<keyword evidence="8" id="KW-1185">Reference proteome</keyword>